<feature type="compositionally biased region" description="Basic and acidic residues" evidence="1">
    <location>
        <begin position="19"/>
        <end position="37"/>
    </location>
</feature>
<evidence type="ECO:0000313" key="3">
    <source>
        <dbReference type="RefSeq" id="XP_040596177.1"/>
    </source>
</evidence>
<feature type="compositionally biased region" description="Basic and acidic residues" evidence="1">
    <location>
        <begin position="121"/>
        <end position="136"/>
    </location>
</feature>
<feature type="compositionally biased region" description="Basic and acidic residues" evidence="1">
    <location>
        <begin position="196"/>
        <end position="206"/>
    </location>
</feature>
<name>A0ABM2WZU2_MESAU</name>
<feature type="region of interest" description="Disordered" evidence="1">
    <location>
        <begin position="287"/>
        <end position="314"/>
    </location>
</feature>
<gene>
    <name evidence="3" type="primary">LOC121137615</name>
</gene>
<reference evidence="3" key="1">
    <citation type="submission" date="2025-08" db="UniProtKB">
        <authorList>
            <consortium name="RefSeq"/>
        </authorList>
    </citation>
    <scope>IDENTIFICATION</scope>
    <source>
        <tissue evidence="3">Liver</tissue>
    </source>
</reference>
<organism evidence="2 3">
    <name type="scientific">Mesocricetus auratus</name>
    <name type="common">Golden hamster</name>
    <dbReference type="NCBI Taxonomy" id="10036"/>
    <lineage>
        <taxon>Eukaryota</taxon>
        <taxon>Metazoa</taxon>
        <taxon>Chordata</taxon>
        <taxon>Craniata</taxon>
        <taxon>Vertebrata</taxon>
        <taxon>Euteleostomi</taxon>
        <taxon>Mammalia</taxon>
        <taxon>Eutheria</taxon>
        <taxon>Euarchontoglires</taxon>
        <taxon>Glires</taxon>
        <taxon>Rodentia</taxon>
        <taxon>Myomorpha</taxon>
        <taxon>Muroidea</taxon>
        <taxon>Cricetidae</taxon>
        <taxon>Cricetinae</taxon>
        <taxon>Mesocricetus</taxon>
    </lineage>
</organism>
<feature type="compositionally biased region" description="Low complexity" evidence="1">
    <location>
        <begin position="154"/>
        <end position="193"/>
    </location>
</feature>
<dbReference type="Proteomes" id="UP000886700">
    <property type="component" value="Unplaced"/>
</dbReference>
<feature type="compositionally biased region" description="Basic residues" evidence="1">
    <location>
        <begin position="294"/>
        <end position="303"/>
    </location>
</feature>
<feature type="region of interest" description="Disordered" evidence="1">
    <location>
        <begin position="19"/>
        <end position="228"/>
    </location>
</feature>
<feature type="compositionally biased region" description="Low complexity" evidence="1">
    <location>
        <begin position="45"/>
        <end position="62"/>
    </location>
</feature>
<dbReference type="GeneID" id="121137615"/>
<feature type="compositionally biased region" description="Basic and acidic residues" evidence="1">
    <location>
        <begin position="63"/>
        <end position="79"/>
    </location>
</feature>
<dbReference type="RefSeq" id="XP_040596177.1">
    <property type="nucleotide sequence ID" value="XM_040740243.1"/>
</dbReference>
<protein>
    <submittedName>
        <fullName evidence="3">Basic salivary proline-rich protein 2-like</fullName>
    </submittedName>
</protein>
<sequence length="314" mass="33480">MEPLCSTATNVLKRDLLARLAPDRPLRRRRENSEGHTRRPPTGPPLAATPASRRRTATALPRLGRDLRGPQRSPHEPRPLSRGTVTRPTLGSRPHQHSPAAAKPKPEPQEAGRGQRGAGSSREEPQEPQSKPEGRGAGRWPLPRRPLEGRHEGGASPQPAGAAPANGRPRGAGQSAESQSAPAPAPRPLRGSGTSDESRTVGEARVRRLGCRLPPADTSAKGEPQAASAVLSWPPLPFPAGNLLVPGARGLGKLPKQKDKLLKMASEVPETNQINWAPPYQNSVFLSKDQGQAAKKKKTLKSKISKDSETSQAA</sequence>
<evidence type="ECO:0000313" key="2">
    <source>
        <dbReference type="Proteomes" id="UP000886700"/>
    </source>
</evidence>
<feature type="compositionally biased region" description="Basic and acidic residues" evidence="1">
    <location>
        <begin position="304"/>
        <end position="314"/>
    </location>
</feature>
<evidence type="ECO:0000256" key="1">
    <source>
        <dbReference type="SAM" id="MobiDB-lite"/>
    </source>
</evidence>
<keyword evidence="2" id="KW-1185">Reference proteome</keyword>
<proteinExistence type="predicted"/>
<accession>A0ABM2WZU2</accession>